<feature type="region of interest" description="Disordered" evidence="1">
    <location>
        <begin position="1"/>
        <end position="72"/>
    </location>
</feature>
<sequence length="72" mass="7061">MPPAPAEPDGADPRGAIGDPPVGRTPGECAAAQDPAASHAEAWQAPGAPDLPAPLDPPRAPAPGTRPETPEG</sequence>
<proteinExistence type="predicted"/>
<organism evidence="3 4">
    <name type="scientific">Streptomyces flavofungini</name>
    <dbReference type="NCBI Taxonomy" id="68200"/>
    <lineage>
        <taxon>Bacteria</taxon>
        <taxon>Bacillati</taxon>
        <taxon>Actinomycetota</taxon>
        <taxon>Actinomycetes</taxon>
        <taxon>Kitasatosporales</taxon>
        <taxon>Streptomycetaceae</taxon>
        <taxon>Streptomyces</taxon>
    </lineage>
</organism>
<gene>
    <name evidence="2" type="ORF">JGB26_25075</name>
    <name evidence="3" type="ORF">JGB26_33635</name>
</gene>
<dbReference type="EMBL" id="JAEKOZ010000032">
    <property type="protein sequence ID" value="MBJ3811969.1"/>
    <property type="molecule type" value="Genomic_DNA"/>
</dbReference>
<accession>A0ABS0XGG9</accession>
<evidence type="ECO:0000313" key="4">
    <source>
        <dbReference type="Proteomes" id="UP000634780"/>
    </source>
</evidence>
<protein>
    <submittedName>
        <fullName evidence="3">Uncharacterized protein</fullName>
    </submittedName>
</protein>
<keyword evidence="4" id="KW-1185">Reference proteome</keyword>
<evidence type="ECO:0000313" key="3">
    <source>
        <dbReference type="EMBL" id="MBJ3811969.1"/>
    </source>
</evidence>
<reference evidence="3 4" key="1">
    <citation type="submission" date="2020-12" db="EMBL/GenBank/DDBJ databases">
        <title>Streptomyces typhae sp. nov., a novel endophytic actinomycete isolated from the root of cattail pollen (Typha angustifolia L.).</title>
        <authorList>
            <person name="Peng C."/>
            <person name="Liu C."/>
        </authorList>
    </citation>
    <scope>NUCLEOTIDE SEQUENCE [LARGE SCALE GENOMIC DNA]</scope>
    <source>
        <strain evidence="3 4">JCM 4753</strain>
    </source>
</reference>
<dbReference type="RefSeq" id="WP_190114900.1">
    <property type="nucleotide sequence ID" value="NZ_BMVR01000003.1"/>
</dbReference>
<evidence type="ECO:0000313" key="2">
    <source>
        <dbReference type="EMBL" id="MBJ3810345.1"/>
    </source>
</evidence>
<evidence type="ECO:0000256" key="1">
    <source>
        <dbReference type="SAM" id="MobiDB-lite"/>
    </source>
</evidence>
<dbReference type="EMBL" id="JAEKOZ010000016">
    <property type="protein sequence ID" value="MBJ3810345.1"/>
    <property type="molecule type" value="Genomic_DNA"/>
</dbReference>
<comment type="caution">
    <text evidence="3">The sequence shown here is derived from an EMBL/GenBank/DDBJ whole genome shotgun (WGS) entry which is preliminary data.</text>
</comment>
<dbReference type="Proteomes" id="UP000634780">
    <property type="component" value="Unassembled WGS sequence"/>
</dbReference>
<feature type="compositionally biased region" description="Pro residues" evidence="1">
    <location>
        <begin position="49"/>
        <end position="61"/>
    </location>
</feature>
<name>A0ABS0XGG9_9ACTN</name>